<evidence type="ECO:0000313" key="2">
    <source>
        <dbReference type="Proteomes" id="UP000001194"/>
    </source>
</evidence>
<dbReference type="GeneID" id="6079596"/>
<dbReference type="KEGG" id="lbc:LACBIDRAFT_329810"/>
<name>B0DJB0_LACBS</name>
<gene>
    <name evidence="1" type="ORF">LACBIDRAFT_329810</name>
</gene>
<dbReference type="RefSeq" id="XP_001883930.1">
    <property type="nucleotide sequence ID" value="XM_001883895.1"/>
</dbReference>
<accession>B0DJB0</accession>
<dbReference type="EMBL" id="DS547113">
    <property type="protein sequence ID" value="EDR05372.1"/>
    <property type="molecule type" value="Genomic_DNA"/>
</dbReference>
<dbReference type="InParanoid" id="B0DJB0"/>
<protein>
    <submittedName>
        <fullName evidence="1">Predicted protein</fullName>
    </submittedName>
</protein>
<keyword evidence="2" id="KW-1185">Reference proteome</keyword>
<proteinExistence type="predicted"/>
<reference evidence="1 2" key="1">
    <citation type="journal article" date="2008" name="Nature">
        <title>The genome of Laccaria bicolor provides insights into mycorrhizal symbiosis.</title>
        <authorList>
            <person name="Martin F."/>
            <person name="Aerts A."/>
            <person name="Ahren D."/>
            <person name="Brun A."/>
            <person name="Danchin E.G.J."/>
            <person name="Duchaussoy F."/>
            <person name="Gibon J."/>
            <person name="Kohler A."/>
            <person name="Lindquist E."/>
            <person name="Pereda V."/>
            <person name="Salamov A."/>
            <person name="Shapiro H.J."/>
            <person name="Wuyts J."/>
            <person name="Blaudez D."/>
            <person name="Buee M."/>
            <person name="Brokstein P."/>
            <person name="Canbaeck B."/>
            <person name="Cohen D."/>
            <person name="Courty P.E."/>
            <person name="Coutinho P.M."/>
            <person name="Delaruelle C."/>
            <person name="Detter J.C."/>
            <person name="Deveau A."/>
            <person name="DiFazio S."/>
            <person name="Duplessis S."/>
            <person name="Fraissinet-Tachet L."/>
            <person name="Lucic E."/>
            <person name="Frey-Klett P."/>
            <person name="Fourrey C."/>
            <person name="Feussner I."/>
            <person name="Gay G."/>
            <person name="Grimwood J."/>
            <person name="Hoegger P.J."/>
            <person name="Jain P."/>
            <person name="Kilaru S."/>
            <person name="Labbe J."/>
            <person name="Lin Y.C."/>
            <person name="Legue V."/>
            <person name="Le Tacon F."/>
            <person name="Marmeisse R."/>
            <person name="Melayah D."/>
            <person name="Montanini B."/>
            <person name="Muratet M."/>
            <person name="Nehls U."/>
            <person name="Niculita-Hirzel H."/>
            <person name="Oudot-Le Secq M.P."/>
            <person name="Peter M."/>
            <person name="Quesneville H."/>
            <person name="Rajashekar B."/>
            <person name="Reich M."/>
            <person name="Rouhier N."/>
            <person name="Schmutz J."/>
            <person name="Yin T."/>
            <person name="Chalot M."/>
            <person name="Henrissat B."/>
            <person name="Kuees U."/>
            <person name="Lucas S."/>
            <person name="Van de Peer Y."/>
            <person name="Podila G.K."/>
            <person name="Polle A."/>
            <person name="Pukkila P.J."/>
            <person name="Richardson P.M."/>
            <person name="Rouze P."/>
            <person name="Sanders I.R."/>
            <person name="Stajich J.E."/>
            <person name="Tunlid A."/>
            <person name="Tuskan G."/>
            <person name="Grigoriev I.V."/>
        </authorList>
    </citation>
    <scope>NUCLEOTIDE SEQUENCE [LARGE SCALE GENOMIC DNA]</scope>
    <source>
        <strain evidence="2">S238N-H82 / ATCC MYA-4686</strain>
    </source>
</reference>
<sequence length="129" mass="14241">MANRNTIHHPCLIHRVFRLASDDAECFEHGDDAVAYVSYTATVITLPPQSFSDAPAQVTKSVNGWFHIVISHTAVKDSFRKSTTGSLRYRRVNPSSFAGSDNVLGLQFCGWYALLLEVHGRTASKGTED</sequence>
<dbReference type="Proteomes" id="UP000001194">
    <property type="component" value="Unassembled WGS sequence"/>
</dbReference>
<organism evidence="2">
    <name type="scientific">Laccaria bicolor (strain S238N-H82 / ATCC MYA-4686)</name>
    <name type="common">Bicoloured deceiver</name>
    <name type="synonym">Laccaria laccata var. bicolor</name>
    <dbReference type="NCBI Taxonomy" id="486041"/>
    <lineage>
        <taxon>Eukaryota</taxon>
        <taxon>Fungi</taxon>
        <taxon>Dikarya</taxon>
        <taxon>Basidiomycota</taxon>
        <taxon>Agaricomycotina</taxon>
        <taxon>Agaricomycetes</taxon>
        <taxon>Agaricomycetidae</taxon>
        <taxon>Agaricales</taxon>
        <taxon>Agaricineae</taxon>
        <taxon>Hydnangiaceae</taxon>
        <taxon>Laccaria</taxon>
    </lineage>
</organism>
<dbReference type="AlphaFoldDB" id="B0DJB0"/>
<evidence type="ECO:0000313" key="1">
    <source>
        <dbReference type="EMBL" id="EDR05372.1"/>
    </source>
</evidence>
<dbReference type="HOGENOM" id="CLU_1949193_0_0_1"/>